<name>A0A6M0S9K9_9CYAN</name>
<dbReference type="EMBL" id="QZCE01000002">
    <property type="protein sequence ID" value="NEZ65165.1"/>
    <property type="molecule type" value="Genomic_DNA"/>
</dbReference>
<organism evidence="2 3">
    <name type="scientific">Adonisia turfae CCMR0082</name>
    <dbReference type="NCBI Taxonomy" id="2304604"/>
    <lineage>
        <taxon>Bacteria</taxon>
        <taxon>Bacillati</taxon>
        <taxon>Cyanobacteriota</taxon>
        <taxon>Adonisia</taxon>
        <taxon>Adonisia turfae</taxon>
    </lineage>
</organism>
<dbReference type="InterPro" id="IPR049241">
    <property type="entry name" value="DUF6876"/>
</dbReference>
<evidence type="ECO:0000313" key="3">
    <source>
        <dbReference type="Proteomes" id="UP000473574"/>
    </source>
</evidence>
<gene>
    <name evidence="2" type="ORF">D0962_20705</name>
</gene>
<dbReference type="Pfam" id="PF21781">
    <property type="entry name" value="DUF6876"/>
    <property type="match status" value="1"/>
</dbReference>
<dbReference type="Proteomes" id="UP000473574">
    <property type="component" value="Unassembled WGS sequence"/>
</dbReference>
<protein>
    <recommendedName>
        <fullName evidence="1">DUF6876 domain-containing protein</fullName>
    </recommendedName>
</protein>
<dbReference type="AlphaFoldDB" id="A0A6M0S9K9"/>
<accession>A0A6M0S9K9</accession>
<feature type="domain" description="DUF6876" evidence="1">
    <location>
        <begin position="2"/>
        <end position="122"/>
    </location>
</feature>
<reference evidence="2 3" key="1">
    <citation type="journal article" date="2020" name="Microb. Ecol.">
        <title>Ecogenomics of the Marine Benthic Filamentous Cyanobacterium Adonisia.</title>
        <authorList>
            <person name="Walter J.M."/>
            <person name="Coutinho F.H."/>
            <person name="Leomil L."/>
            <person name="Hargreaves P.I."/>
            <person name="Campeao M.E."/>
            <person name="Vieira V.V."/>
            <person name="Silva B.S."/>
            <person name="Fistarol G.O."/>
            <person name="Salomon P.S."/>
            <person name="Sawabe T."/>
            <person name="Mino S."/>
            <person name="Hosokawa M."/>
            <person name="Miyashita H."/>
            <person name="Maruyama F."/>
            <person name="van Verk M.C."/>
            <person name="Dutilh B.E."/>
            <person name="Thompson C.C."/>
            <person name="Thompson F.L."/>
        </authorList>
    </citation>
    <scope>NUCLEOTIDE SEQUENCE [LARGE SCALE GENOMIC DNA]</scope>
    <source>
        <strain evidence="2 3">CCMR0082</strain>
    </source>
</reference>
<proteinExistence type="predicted"/>
<sequence length="122" mass="14065">MQAGLANFHGSETWYRYILGPFTLGLYTEGVKWLADNTDCYWLLNAIFIQQNEPHNAIKKEPFQVWTLTVLADKKATLTADDGNGQVLMREEIPFTDFPMSEIVLWVEYDDQRAVLLLPSEH</sequence>
<evidence type="ECO:0000313" key="2">
    <source>
        <dbReference type="EMBL" id="NEZ65165.1"/>
    </source>
</evidence>
<evidence type="ECO:0000259" key="1">
    <source>
        <dbReference type="Pfam" id="PF21781"/>
    </source>
</evidence>
<comment type="caution">
    <text evidence="2">The sequence shown here is derived from an EMBL/GenBank/DDBJ whole genome shotgun (WGS) entry which is preliminary data.</text>
</comment>